<dbReference type="GeneID" id="94197678"/>
<dbReference type="RefSeq" id="XP_067718266.1">
    <property type="nucleotide sequence ID" value="XM_067862165.1"/>
</dbReference>
<gene>
    <name evidence="2" type="ORF">BcabD6B2_56330</name>
</gene>
<dbReference type="EMBL" id="BPLF01000006">
    <property type="protein sequence ID" value="GIX66197.1"/>
    <property type="molecule type" value="Genomic_DNA"/>
</dbReference>
<reference evidence="2 3" key="1">
    <citation type="submission" date="2021-06" db="EMBL/GenBank/DDBJ databases">
        <title>Genome sequence of Babesia caballi.</title>
        <authorList>
            <person name="Yamagishi J."/>
            <person name="Kidaka T."/>
            <person name="Ochi A."/>
        </authorList>
    </citation>
    <scope>NUCLEOTIDE SEQUENCE [LARGE SCALE GENOMIC DNA]</scope>
    <source>
        <strain evidence="2">USDA-D6B2</strain>
    </source>
</reference>
<keyword evidence="3" id="KW-1185">Reference proteome</keyword>
<evidence type="ECO:0000313" key="2">
    <source>
        <dbReference type="EMBL" id="GIX66197.1"/>
    </source>
</evidence>
<accession>A0AAV4M2A3</accession>
<evidence type="ECO:0000256" key="1">
    <source>
        <dbReference type="SAM" id="MobiDB-lite"/>
    </source>
</evidence>
<organism evidence="2 3">
    <name type="scientific">Babesia caballi</name>
    <dbReference type="NCBI Taxonomy" id="5871"/>
    <lineage>
        <taxon>Eukaryota</taxon>
        <taxon>Sar</taxon>
        <taxon>Alveolata</taxon>
        <taxon>Apicomplexa</taxon>
        <taxon>Aconoidasida</taxon>
        <taxon>Piroplasmida</taxon>
        <taxon>Babesiidae</taxon>
        <taxon>Babesia</taxon>
    </lineage>
</organism>
<feature type="region of interest" description="Disordered" evidence="1">
    <location>
        <begin position="157"/>
        <end position="187"/>
    </location>
</feature>
<dbReference type="Proteomes" id="UP001497744">
    <property type="component" value="Unassembled WGS sequence"/>
</dbReference>
<dbReference type="AlphaFoldDB" id="A0AAV4M2A3"/>
<name>A0AAV4M2A3_BABCB</name>
<proteinExistence type="predicted"/>
<feature type="compositionally biased region" description="Basic and acidic residues" evidence="1">
    <location>
        <begin position="35"/>
        <end position="44"/>
    </location>
</feature>
<protein>
    <submittedName>
        <fullName evidence="2">Ribulose-1,5-bisphosphate carboxylase/oxygenase large subunit</fullName>
    </submittedName>
</protein>
<feature type="region of interest" description="Disordered" evidence="1">
    <location>
        <begin position="1"/>
        <end position="65"/>
    </location>
</feature>
<sequence>MSATQRNPASRPKDTSIAARRAADIINPNTPTHRLTREAEKAPEEDVPDGPVLPNLQHESQRDTATNHVSARYNEQWNLTHHGPKHVASPPETQRNRYEVLVQGGRNSEDDDFCQLPRHANVVKRLADVTHNELVNRQVPLPPVLAETRSVPPVLSRMTPTLGAPNPVELPVAKPRDFGQKVEPVVE</sequence>
<evidence type="ECO:0000313" key="3">
    <source>
        <dbReference type="Proteomes" id="UP001497744"/>
    </source>
</evidence>
<comment type="caution">
    <text evidence="2">The sequence shown here is derived from an EMBL/GenBank/DDBJ whole genome shotgun (WGS) entry which is preliminary data.</text>
</comment>